<keyword evidence="3" id="KW-1185">Reference proteome</keyword>
<keyword evidence="1" id="KW-0732">Signal</keyword>
<accession>A0A1H2TBD4</accession>
<feature type="chain" id="PRO_5011456274" evidence="1">
    <location>
        <begin position="21"/>
        <end position="233"/>
    </location>
</feature>
<protein>
    <submittedName>
        <fullName evidence="2">Uncharacterized protein</fullName>
    </submittedName>
</protein>
<dbReference type="OrthoDB" id="1148517at2"/>
<dbReference type="Proteomes" id="UP000198569">
    <property type="component" value="Unassembled WGS sequence"/>
</dbReference>
<gene>
    <name evidence="2" type="ORF">SAMN05444338_102293</name>
</gene>
<name>A0A1H2TBD4_9FLAO</name>
<evidence type="ECO:0000256" key="1">
    <source>
        <dbReference type="SAM" id="SignalP"/>
    </source>
</evidence>
<organism evidence="2 3">
    <name type="scientific">Flavobacterium degerlachei</name>
    <dbReference type="NCBI Taxonomy" id="229203"/>
    <lineage>
        <taxon>Bacteria</taxon>
        <taxon>Pseudomonadati</taxon>
        <taxon>Bacteroidota</taxon>
        <taxon>Flavobacteriia</taxon>
        <taxon>Flavobacteriales</taxon>
        <taxon>Flavobacteriaceae</taxon>
        <taxon>Flavobacterium</taxon>
    </lineage>
</organism>
<evidence type="ECO:0000313" key="2">
    <source>
        <dbReference type="EMBL" id="SDW40574.1"/>
    </source>
</evidence>
<reference evidence="3" key="1">
    <citation type="submission" date="2016-10" db="EMBL/GenBank/DDBJ databases">
        <authorList>
            <person name="Varghese N."/>
            <person name="Submissions S."/>
        </authorList>
    </citation>
    <scope>NUCLEOTIDE SEQUENCE [LARGE SCALE GENOMIC DNA]</scope>
    <source>
        <strain evidence="3">DSM 15718</strain>
    </source>
</reference>
<dbReference type="STRING" id="229203.SAMN05444338_102293"/>
<feature type="signal peptide" evidence="1">
    <location>
        <begin position="1"/>
        <end position="20"/>
    </location>
</feature>
<dbReference type="EMBL" id="FNMV01000002">
    <property type="protein sequence ID" value="SDW40574.1"/>
    <property type="molecule type" value="Genomic_DNA"/>
</dbReference>
<sequence length="233" mass="26266">MKQVLLVIIMCMTINGYSQAEFSSKFKVIPPIDIGIKTKKATPLKVAPRDIIAPDIFKKPEYKLPSTNFKIGDPDPISMIQTNDFINPGDEVRDKMNKSIDKSLVNNGLKEDTSYLNVKDLNFGVIRTKSKTLMIRVRDYGAIDGDLIKATIIRNYKSTILANNLYLDTNFKDIKIELQEGLNYLELEALNRGALGGNTGAFYIYDAEGTMLMSDLWNNFDTGVKSKFTFIKE</sequence>
<proteinExistence type="predicted"/>
<dbReference type="RefSeq" id="WP_091429698.1">
    <property type="nucleotide sequence ID" value="NZ_FNMV01000002.1"/>
</dbReference>
<evidence type="ECO:0000313" key="3">
    <source>
        <dbReference type="Proteomes" id="UP000198569"/>
    </source>
</evidence>
<dbReference type="AlphaFoldDB" id="A0A1H2TBD4"/>